<accession>A0ABW4V428</accession>
<sequence length="305" mass="31342">MTETLLDVPGARLCAETFGDPADPAILLIGGIASAMDWWHEDFCQALAAGDSPSGPGRFVIRYDHRDTGRSRTDPPGAPSYTGDDLAEDPVRLLDTLGLGRAHVVGVSMGGGIAQQTAIEHPDRVATLTLMSTSPLTGGPDLPAPTAEARALFDDPPPDPDWSDLDAVVRHLVEGERAFAGPGYDAAATLETARRVAERSIDPAAASNHFLVEGRTPEGALADVAVPTLVLHGEADPMFPPEHGAALAAAVPGARLVLLSGVGHQYPPRIAWGVVVPEILALTAPGAAPRTGPGGAGAPTTTASP</sequence>
<protein>
    <submittedName>
        <fullName evidence="3">Alpha/beta fold hydrolase</fullName>
    </submittedName>
</protein>
<dbReference type="Pfam" id="PF00561">
    <property type="entry name" value="Abhydrolase_1"/>
    <property type="match status" value="1"/>
</dbReference>
<reference evidence="4" key="1">
    <citation type="journal article" date="2019" name="Int. J. Syst. Evol. Microbiol.">
        <title>The Global Catalogue of Microorganisms (GCM) 10K type strain sequencing project: providing services to taxonomists for standard genome sequencing and annotation.</title>
        <authorList>
            <consortium name="The Broad Institute Genomics Platform"/>
            <consortium name="The Broad Institute Genome Sequencing Center for Infectious Disease"/>
            <person name="Wu L."/>
            <person name="Ma J."/>
        </authorList>
    </citation>
    <scope>NUCLEOTIDE SEQUENCE [LARGE SCALE GENOMIC DNA]</scope>
    <source>
        <strain evidence="4">CCM 7043</strain>
    </source>
</reference>
<feature type="region of interest" description="Disordered" evidence="1">
    <location>
        <begin position="64"/>
        <end position="87"/>
    </location>
</feature>
<dbReference type="PANTHER" id="PTHR43433:SF5">
    <property type="entry name" value="AB HYDROLASE-1 DOMAIN-CONTAINING PROTEIN"/>
    <property type="match status" value="1"/>
</dbReference>
<keyword evidence="3" id="KW-0378">Hydrolase</keyword>
<proteinExistence type="predicted"/>
<dbReference type="SUPFAM" id="SSF53474">
    <property type="entry name" value="alpha/beta-Hydrolases"/>
    <property type="match status" value="1"/>
</dbReference>
<feature type="domain" description="AB hydrolase-1" evidence="2">
    <location>
        <begin position="24"/>
        <end position="264"/>
    </location>
</feature>
<evidence type="ECO:0000313" key="3">
    <source>
        <dbReference type="EMBL" id="MFD2024609.1"/>
    </source>
</evidence>
<gene>
    <name evidence="3" type="ORF">ACFSL2_03710</name>
</gene>
<dbReference type="GO" id="GO:0016787">
    <property type="term" value="F:hydrolase activity"/>
    <property type="evidence" value="ECO:0007669"/>
    <property type="project" value="UniProtKB-KW"/>
</dbReference>
<keyword evidence="4" id="KW-1185">Reference proteome</keyword>
<dbReference type="Proteomes" id="UP001597338">
    <property type="component" value="Unassembled WGS sequence"/>
</dbReference>
<evidence type="ECO:0000256" key="1">
    <source>
        <dbReference type="SAM" id="MobiDB-lite"/>
    </source>
</evidence>
<dbReference type="EMBL" id="JBHUHF010000001">
    <property type="protein sequence ID" value="MFD2024609.1"/>
    <property type="molecule type" value="Genomic_DNA"/>
</dbReference>
<dbReference type="RefSeq" id="WP_377196547.1">
    <property type="nucleotide sequence ID" value="NZ_JBHUHF010000001.1"/>
</dbReference>
<dbReference type="PANTHER" id="PTHR43433">
    <property type="entry name" value="HYDROLASE, ALPHA/BETA FOLD FAMILY PROTEIN"/>
    <property type="match status" value="1"/>
</dbReference>
<comment type="caution">
    <text evidence="3">The sequence shown here is derived from an EMBL/GenBank/DDBJ whole genome shotgun (WGS) entry which is preliminary data.</text>
</comment>
<feature type="compositionally biased region" description="Basic and acidic residues" evidence="1">
    <location>
        <begin position="64"/>
        <end position="73"/>
    </location>
</feature>
<dbReference type="Gene3D" id="3.40.50.1820">
    <property type="entry name" value="alpha/beta hydrolase"/>
    <property type="match status" value="1"/>
</dbReference>
<dbReference type="InterPro" id="IPR050471">
    <property type="entry name" value="AB_hydrolase"/>
</dbReference>
<evidence type="ECO:0000259" key="2">
    <source>
        <dbReference type="Pfam" id="PF00561"/>
    </source>
</evidence>
<dbReference type="InterPro" id="IPR000073">
    <property type="entry name" value="AB_hydrolase_1"/>
</dbReference>
<organism evidence="3 4">
    <name type="scientific">Promicromonospora aerolata</name>
    <dbReference type="NCBI Taxonomy" id="195749"/>
    <lineage>
        <taxon>Bacteria</taxon>
        <taxon>Bacillati</taxon>
        <taxon>Actinomycetota</taxon>
        <taxon>Actinomycetes</taxon>
        <taxon>Micrococcales</taxon>
        <taxon>Promicromonosporaceae</taxon>
        <taxon>Promicromonospora</taxon>
    </lineage>
</organism>
<evidence type="ECO:0000313" key="4">
    <source>
        <dbReference type="Proteomes" id="UP001597338"/>
    </source>
</evidence>
<feature type="region of interest" description="Disordered" evidence="1">
    <location>
        <begin position="285"/>
        <end position="305"/>
    </location>
</feature>
<dbReference type="InterPro" id="IPR029058">
    <property type="entry name" value="AB_hydrolase_fold"/>
</dbReference>
<name>A0ABW4V428_9MICO</name>
<dbReference type="PRINTS" id="PR00111">
    <property type="entry name" value="ABHYDROLASE"/>
</dbReference>